<evidence type="ECO:0000313" key="3">
    <source>
        <dbReference type="Proteomes" id="UP000824469"/>
    </source>
</evidence>
<sequence>RRKQPSGQKEKECAMAAHGEGVTREDQGDQRFKKVFKCTRSQGETQQVKDLAEKKRRKLKLGEEAEESEEKVPSSPAKEEPQHKEEEKGNNQRPHKTR</sequence>
<proteinExistence type="predicted"/>
<feature type="compositionally biased region" description="Polar residues" evidence="1">
    <location>
        <begin position="39"/>
        <end position="48"/>
    </location>
</feature>
<feature type="compositionally biased region" description="Basic and acidic residues" evidence="1">
    <location>
        <begin position="21"/>
        <end position="32"/>
    </location>
</feature>
<reference evidence="2 3" key="1">
    <citation type="journal article" date="2021" name="Nat. Plants">
        <title>The Taxus genome provides insights into paclitaxel biosynthesis.</title>
        <authorList>
            <person name="Xiong X."/>
            <person name="Gou J."/>
            <person name="Liao Q."/>
            <person name="Li Y."/>
            <person name="Zhou Q."/>
            <person name="Bi G."/>
            <person name="Li C."/>
            <person name="Du R."/>
            <person name="Wang X."/>
            <person name="Sun T."/>
            <person name="Guo L."/>
            <person name="Liang H."/>
            <person name="Lu P."/>
            <person name="Wu Y."/>
            <person name="Zhang Z."/>
            <person name="Ro D.K."/>
            <person name="Shang Y."/>
            <person name="Huang S."/>
            <person name="Yan J."/>
        </authorList>
    </citation>
    <scope>NUCLEOTIDE SEQUENCE [LARGE SCALE GENOMIC DNA]</scope>
    <source>
        <strain evidence="2">Ta-2019</strain>
    </source>
</reference>
<protein>
    <submittedName>
        <fullName evidence="2">Uncharacterized protein</fullName>
    </submittedName>
</protein>
<feature type="region of interest" description="Disordered" evidence="1">
    <location>
        <begin position="1"/>
        <end position="98"/>
    </location>
</feature>
<evidence type="ECO:0000256" key="1">
    <source>
        <dbReference type="SAM" id="MobiDB-lite"/>
    </source>
</evidence>
<feature type="non-terminal residue" evidence="2">
    <location>
        <position position="98"/>
    </location>
</feature>
<feature type="compositionally biased region" description="Basic and acidic residues" evidence="1">
    <location>
        <begin position="77"/>
        <end position="90"/>
    </location>
</feature>
<feature type="non-terminal residue" evidence="2">
    <location>
        <position position="1"/>
    </location>
</feature>
<dbReference type="Proteomes" id="UP000824469">
    <property type="component" value="Unassembled WGS sequence"/>
</dbReference>
<accession>A0AA38F6L2</accession>
<gene>
    <name evidence="2" type="ORF">KI387_034798</name>
</gene>
<dbReference type="AlphaFoldDB" id="A0AA38F6L2"/>
<comment type="caution">
    <text evidence="2">The sequence shown here is derived from an EMBL/GenBank/DDBJ whole genome shotgun (WGS) entry which is preliminary data.</text>
</comment>
<dbReference type="EMBL" id="JAHRHJ020003813">
    <property type="protein sequence ID" value="KAH9290681.1"/>
    <property type="molecule type" value="Genomic_DNA"/>
</dbReference>
<evidence type="ECO:0000313" key="2">
    <source>
        <dbReference type="EMBL" id="KAH9290681.1"/>
    </source>
</evidence>
<organism evidence="2 3">
    <name type="scientific">Taxus chinensis</name>
    <name type="common">Chinese yew</name>
    <name type="synonym">Taxus wallichiana var. chinensis</name>
    <dbReference type="NCBI Taxonomy" id="29808"/>
    <lineage>
        <taxon>Eukaryota</taxon>
        <taxon>Viridiplantae</taxon>
        <taxon>Streptophyta</taxon>
        <taxon>Embryophyta</taxon>
        <taxon>Tracheophyta</taxon>
        <taxon>Spermatophyta</taxon>
        <taxon>Pinopsida</taxon>
        <taxon>Pinidae</taxon>
        <taxon>Conifers II</taxon>
        <taxon>Cupressales</taxon>
        <taxon>Taxaceae</taxon>
        <taxon>Taxus</taxon>
    </lineage>
</organism>
<keyword evidence="3" id="KW-1185">Reference proteome</keyword>
<name>A0AA38F6L2_TAXCH</name>